<dbReference type="RefSeq" id="WP_168254689.1">
    <property type="nucleotide sequence ID" value="NZ_JABDWX010000017.1"/>
</dbReference>
<evidence type="ECO:0000313" key="2">
    <source>
        <dbReference type="Proteomes" id="UP000720124"/>
    </source>
</evidence>
<gene>
    <name evidence="1" type="ORF">HJA87_29290</name>
</gene>
<keyword evidence="2" id="KW-1185">Reference proteome</keyword>
<comment type="caution">
    <text evidence="1">The sequence shown here is derived from an EMBL/GenBank/DDBJ whole genome shotgun (WGS) entry which is preliminary data.</text>
</comment>
<sequence>MTTNLERQFDTAMMSIYQRAKTEARYNANVFLGMLNDRGGLATARYLINATSPSEGYTNLWERNRLDLTVEALVLDNSKWRSLFTENELAKARARLVAYNYQFPH</sequence>
<dbReference type="Proteomes" id="UP000720124">
    <property type="component" value="Unassembled WGS sequence"/>
</dbReference>
<dbReference type="GeneID" id="66143960"/>
<proteinExistence type="predicted"/>
<accession>A0ABS7LR42</accession>
<reference evidence="1 2" key="1">
    <citation type="submission" date="2020-06" db="EMBL/GenBank/DDBJ databases">
        <title>Global-level population genomics: horizontal gene transfer, symbiosis and evolution in Rhizobia.</title>
        <authorList>
            <person name="Gai Y."/>
        </authorList>
    </citation>
    <scope>NUCLEOTIDE SEQUENCE [LARGE SCALE GENOMIC DNA]</scope>
    <source>
        <strain evidence="1 2">PLR6_1b</strain>
    </source>
</reference>
<organism evidence="1 2">
    <name type="scientific">Rhizobium bangladeshense</name>
    <dbReference type="NCBI Taxonomy" id="1138189"/>
    <lineage>
        <taxon>Bacteria</taxon>
        <taxon>Pseudomonadati</taxon>
        <taxon>Pseudomonadota</taxon>
        <taxon>Alphaproteobacteria</taxon>
        <taxon>Hyphomicrobiales</taxon>
        <taxon>Rhizobiaceae</taxon>
        <taxon>Rhizobium/Agrobacterium group</taxon>
        <taxon>Rhizobium</taxon>
    </lineage>
</organism>
<protein>
    <submittedName>
        <fullName evidence="1">Uncharacterized protein</fullName>
    </submittedName>
</protein>
<dbReference type="EMBL" id="JABTXI010000015">
    <property type="protein sequence ID" value="MBY3593939.1"/>
    <property type="molecule type" value="Genomic_DNA"/>
</dbReference>
<name>A0ABS7LR42_9HYPH</name>
<evidence type="ECO:0000313" key="1">
    <source>
        <dbReference type="EMBL" id="MBY3593939.1"/>
    </source>
</evidence>